<evidence type="ECO:0000313" key="3">
    <source>
        <dbReference type="Proteomes" id="UP000178999"/>
    </source>
</evidence>
<dbReference type="SUPFAM" id="SSF50952">
    <property type="entry name" value="Soluble quinoprotein glucose dehydrogenase"/>
    <property type="match status" value="1"/>
</dbReference>
<name>A0A1F8CTJ8_9BACT</name>
<dbReference type="Proteomes" id="UP000178999">
    <property type="component" value="Unassembled WGS sequence"/>
</dbReference>
<dbReference type="InterPro" id="IPR011041">
    <property type="entry name" value="Quinoprot_gluc/sorb_DH_b-prop"/>
</dbReference>
<dbReference type="InterPro" id="IPR011042">
    <property type="entry name" value="6-blade_b-propeller_TolB-like"/>
</dbReference>
<dbReference type="Gene3D" id="2.120.10.30">
    <property type="entry name" value="TolB, C-terminal domain"/>
    <property type="match status" value="1"/>
</dbReference>
<dbReference type="Pfam" id="PF07995">
    <property type="entry name" value="GSDH"/>
    <property type="match status" value="1"/>
</dbReference>
<feature type="domain" description="Glucose/Sorbosone dehydrogenase" evidence="1">
    <location>
        <begin position="66"/>
        <end position="363"/>
    </location>
</feature>
<sequence>MKLSAKSFVILILLCLAAISSATFLFRENLIPLLFTPRNNIFPNSTTINTPISKDSKDIEVVAKDLDIPWEIAFLPSGEMLVTERSGKLLKIGTQTQIIQEIEGVKHIGEGGLLGLALHPNFDQNHFLYLYLTTQESNQISNRVERYKFSDNALSERKIILTGIKGSSNHDGGRIAFGPDNYLYITTGDAQNPNLSQDKESLNGKILRIKDDGTIPIDNPFGNAVYSLGHRNPQGIVWDQNNSLWATEHGPSGLQTGYDEINFIRKGANYGWPIIKGDEKKDNLTSPVLQSGSRDTWAPAGLIYWDGSLFFAGLKGEALYEAKIKKDNKLTLTAHFKNEFGRIRAVALGQDRFIYISTSNRDDRGELKQGDDKIIKINPRIFR</sequence>
<organism evidence="2 3">
    <name type="scientific">Candidatus Woesebacteria bacterium RIFOXYB1_FULL_38_16</name>
    <dbReference type="NCBI Taxonomy" id="1802538"/>
    <lineage>
        <taxon>Bacteria</taxon>
        <taxon>Candidatus Woeseibacteriota</taxon>
    </lineage>
</organism>
<evidence type="ECO:0000313" key="2">
    <source>
        <dbReference type="EMBL" id="OGM79149.1"/>
    </source>
</evidence>
<protein>
    <recommendedName>
        <fullName evidence="1">Glucose/Sorbosone dehydrogenase domain-containing protein</fullName>
    </recommendedName>
</protein>
<proteinExistence type="predicted"/>
<dbReference type="STRING" id="1802538.A2382_02850"/>
<dbReference type="PANTHER" id="PTHR19328:SF13">
    <property type="entry name" value="HIPL1 PROTEIN"/>
    <property type="match status" value="1"/>
</dbReference>
<gene>
    <name evidence="2" type="ORF">A2382_02850</name>
</gene>
<dbReference type="PANTHER" id="PTHR19328">
    <property type="entry name" value="HEDGEHOG-INTERACTING PROTEIN"/>
    <property type="match status" value="1"/>
</dbReference>
<accession>A0A1F8CTJ8</accession>
<evidence type="ECO:0000259" key="1">
    <source>
        <dbReference type="Pfam" id="PF07995"/>
    </source>
</evidence>
<reference evidence="2 3" key="1">
    <citation type="journal article" date="2016" name="Nat. Commun.">
        <title>Thousands of microbial genomes shed light on interconnected biogeochemical processes in an aquifer system.</title>
        <authorList>
            <person name="Anantharaman K."/>
            <person name="Brown C.T."/>
            <person name="Hug L.A."/>
            <person name="Sharon I."/>
            <person name="Castelle C.J."/>
            <person name="Probst A.J."/>
            <person name="Thomas B.C."/>
            <person name="Singh A."/>
            <person name="Wilkins M.J."/>
            <person name="Karaoz U."/>
            <person name="Brodie E.L."/>
            <person name="Williams K.H."/>
            <person name="Hubbard S.S."/>
            <person name="Banfield J.F."/>
        </authorList>
    </citation>
    <scope>NUCLEOTIDE SEQUENCE [LARGE SCALE GENOMIC DNA]</scope>
</reference>
<comment type="caution">
    <text evidence="2">The sequence shown here is derived from an EMBL/GenBank/DDBJ whole genome shotgun (WGS) entry which is preliminary data.</text>
</comment>
<dbReference type="AlphaFoldDB" id="A0A1F8CTJ8"/>
<dbReference type="EMBL" id="MGHY01000019">
    <property type="protein sequence ID" value="OGM79149.1"/>
    <property type="molecule type" value="Genomic_DNA"/>
</dbReference>
<dbReference type="InterPro" id="IPR012938">
    <property type="entry name" value="Glc/Sorbosone_DH"/>
</dbReference>